<dbReference type="InterPro" id="IPR050570">
    <property type="entry name" value="Cell_wall_metabolism_enzyme"/>
</dbReference>
<dbReference type="Pfam" id="PF01551">
    <property type="entry name" value="Peptidase_M23"/>
    <property type="match status" value="1"/>
</dbReference>
<gene>
    <name evidence="11" type="ORF">ACFQH5_17415</name>
</gene>
<evidence type="ECO:0000256" key="6">
    <source>
        <dbReference type="ARBA" id="ARBA00022833"/>
    </source>
</evidence>
<evidence type="ECO:0000256" key="7">
    <source>
        <dbReference type="ARBA" id="ARBA00023049"/>
    </source>
</evidence>
<keyword evidence="5" id="KW-0378">Hydrolase</keyword>
<evidence type="ECO:0000256" key="4">
    <source>
        <dbReference type="ARBA" id="ARBA00022723"/>
    </source>
</evidence>
<dbReference type="Proteomes" id="UP001596411">
    <property type="component" value="Unassembled WGS sequence"/>
</dbReference>
<comment type="subcellular location">
    <subcellularLocation>
        <location evidence="2">Cell envelope</location>
    </subcellularLocation>
</comment>
<keyword evidence="12" id="KW-1185">Reference proteome</keyword>
<name>A0ABW2EZE4_9GAMM</name>
<keyword evidence="7" id="KW-0482">Metalloprotease</keyword>
<comment type="caution">
    <text evidence="11">The sequence shown here is derived from an EMBL/GenBank/DDBJ whole genome shotgun (WGS) entry which is preliminary data.</text>
</comment>
<comment type="cofactor">
    <cofactor evidence="1">
        <name>Zn(2+)</name>
        <dbReference type="ChEBI" id="CHEBI:29105"/>
    </cofactor>
</comment>
<protein>
    <submittedName>
        <fullName evidence="11">Peptidoglycan DD-metalloendopeptidase family protein</fullName>
    </submittedName>
</protein>
<dbReference type="SUPFAM" id="SSF51261">
    <property type="entry name" value="Duplicated hybrid motif"/>
    <property type="match status" value="1"/>
</dbReference>
<evidence type="ECO:0000256" key="3">
    <source>
        <dbReference type="ARBA" id="ARBA00022670"/>
    </source>
</evidence>
<evidence type="ECO:0000256" key="2">
    <source>
        <dbReference type="ARBA" id="ARBA00004196"/>
    </source>
</evidence>
<keyword evidence="6" id="KW-0862">Zinc</keyword>
<evidence type="ECO:0000313" key="12">
    <source>
        <dbReference type="Proteomes" id="UP001596411"/>
    </source>
</evidence>
<dbReference type="CDD" id="cd12797">
    <property type="entry name" value="M23_peptidase"/>
    <property type="match status" value="1"/>
</dbReference>
<accession>A0ABW2EZE4</accession>
<dbReference type="InterPro" id="IPR045834">
    <property type="entry name" value="Csd3_N2"/>
</dbReference>
<keyword evidence="3" id="KW-0645">Protease</keyword>
<dbReference type="PANTHER" id="PTHR21666">
    <property type="entry name" value="PEPTIDASE-RELATED"/>
    <property type="match status" value="1"/>
</dbReference>
<evidence type="ECO:0000256" key="5">
    <source>
        <dbReference type="ARBA" id="ARBA00022801"/>
    </source>
</evidence>
<evidence type="ECO:0000259" key="9">
    <source>
        <dbReference type="Pfam" id="PF01551"/>
    </source>
</evidence>
<dbReference type="Gene3D" id="3.10.450.350">
    <property type="match status" value="2"/>
</dbReference>
<evidence type="ECO:0000256" key="1">
    <source>
        <dbReference type="ARBA" id="ARBA00001947"/>
    </source>
</evidence>
<evidence type="ECO:0000313" key="11">
    <source>
        <dbReference type="EMBL" id="MFC7091326.1"/>
    </source>
</evidence>
<keyword evidence="4" id="KW-0479">Metal-binding</keyword>
<feature type="region of interest" description="Disordered" evidence="8">
    <location>
        <begin position="509"/>
        <end position="530"/>
    </location>
</feature>
<dbReference type="PANTHER" id="PTHR21666:SF292">
    <property type="entry name" value="MUREIN DD-ENDOPEPTIDASE MEPM"/>
    <property type="match status" value="1"/>
</dbReference>
<dbReference type="InterPro" id="IPR016047">
    <property type="entry name" value="M23ase_b-sheet_dom"/>
</dbReference>
<dbReference type="EMBL" id="JBHSZP010000036">
    <property type="protein sequence ID" value="MFC7091326.1"/>
    <property type="molecule type" value="Genomic_DNA"/>
</dbReference>
<feature type="domain" description="M23ase beta-sheet core" evidence="9">
    <location>
        <begin position="384"/>
        <end position="477"/>
    </location>
</feature>
<sequence length="530" mass="58499">MLRILHSLPRTHKLLLLPVATMVTVLGAQQIFTAIDSRDDARLTTQLISLEESADAAGVALPDAQGGDDAWHRDTPAQDRLLALAPRYETLPLASAEGPARLHPEALRVALTLTALRQGEWETATSYDDFSDGPLALFDSEHIYLDEEIAADEIFEPRWETYTVQQGDTFAVLAQSHLGMGYSEALRLLEALPDQNVLARWRVGSSFDYMLDEGGQLLALRVMKNARHGYLIERDDEDLTFAVADIERAGEATQRLFAGSVSGSFARSAQATGLNAREVAQLTNVLSRKLDFRRDTRRGDRFQVLVESDMIDGQPLDSRILAVQYEGARMDLAVFRNSADERFYTADGRGLDPAFERYPFNGSYRLSSGFNLRRTHPVTGRVSPHHGTDFAMPSGTPVIAPADGRVEKVGNHPAAGRFVVIRHDNGYRTRYLHLSQPQVSRGDRVGMGEQIALSGNTGRSTGPHLHYEVIVNNQPVDAMRVELPESQRLEGDALAAFQRESELLLARLESGETGTVLASTPREARPDSDS</sequence>
<dbReference type="InterPro" id="IPR011055">
    <property type="entry name" value="Dup_hybrid_motif"/>
</dbReference>
<feature type="domain" description="Csd3-like second N-terminal" evidence="10">
    <location>
        <begin position="250"/>
        <end position="371"/>
    </location>
</feature>
<reference evidence="12" key="1">
    <citation type="journal article" date="2019" name="Int. J. Syst. Evol. Microbiol.">
        <title>The Global Catalogue of Microorganisms (GCM) 10K type strain sequencing project: providing services to taxonomists for standard genome sequencing and annotation.</title>
        <authorList>
            <consortium name="The Broad Institute Genomics Platform"/>
            <consortium name="The Broad Institute Genome Sequencing Center for Infectious Disease"/>
            <person name="Wu L."/>
            <person name="Ma J."/>
        </authorList>
    </citation>
    <scope>NUCLEOTIDE SEQUENCE [LARGE SCALE GENOMIC DNA]</scope>
    <source>
        <strain evidence="12">CGMCC 1.13666</strain>
    </source>
</reference>
<dbReference type="Pfam" id="PF19425">
    <property type="entry name" value="Csd3_N2"/>
    <property type="match status" value="1"/>
</dbReference>
<evidence type="ECO:0000259" key="10">
    <source>
        <dbReference type="Pfam" id="PF19425"/>
    </source>
</evidence>
<evidence type="ECO:0000256" key="8">
    <source>
        <dbReference type="SAM" id="MobiDB-lite"/>
    </source>
</evidence>
<organism evidence="11 12">
    <name type="scientific">Halomonas salifodinae</name>
    <dbReference type="NCBI Taxonomy" id="438745"/>
    <lineage>
        <taxon>Bacteria</taxon>
        <taxon>Pseudomonadati</taxon>
        <taxon>Pseudomonadota</taxon>
        <taxon>Gammaproteobacteria</taxon>
        <taxon>Oceanospirillales</taxon>
        <taxon>Halomonadaceae</taxon>
        <taxon>Halomonas</taxon>
    </lineage>
</organism>
<dbReference type="Gene3D" id="2.70.70.10">
    <property type="entry name" value="Glucose Permease (Domain IIA)"/>
    <property type="match status" value="1"/>
</dbReference>
<proteinExistence type="predicted"/>